<keyword evidence="3" id="KW-1185">Reference proteome</keyword>
<dbReference type="Pfam" id="PF00078">
    <property type="entry name" value="RVT_1"/>
    <property type="match status" value="1"/>
</dbReference>
<dbReference type="PANTHER" id="PTHR46890:SF48">
    <property type="entry name" value="RNA-DIRECTED DNA POLYMERASE"/>
    <property type="match status" value="1"/>
</dbReference>
<name>A0AAW1WNE8_RUBAR</name>
<sequence>MRVLSWNCQGLGATLTGENLKRLCKKQQPEILFLMETRQSEDRIREWKRKLKFSDYFVVNPLRTRGGLAILWRDTVQVSILDWSPNYIDTQISFLSEAFSCKITWLYGTPLENAKVAFWNSMTTHFIPQSQPWLVIGDCNEITGPSDKWGGAPPDQWRLKLFQDFIDNGQLRDSHFQGPQFTWFVIRHGRVFIKQRLDRAMGNLSWCTAQPRTQIFHLPKLGSDHRSILLDTQPMEIRAPRPFRFEHFWITHAEFSSLIETIWKSASGHRAMSSWAANLTNCKNSIKSWCKEAFPNLAETTSLLSSLENLLATPDSLVSPNLHLLNADIEKLWTQTEMFCLQEVKSAVFDLGALKSPGPDGFSGIFYQSRWEIIQAIIHESARHQSSSTLLPVMNQTYLALIPKIKAPTKACHYRPIALCNFSYKILTKIIANRLKAFMPTLIMENQSAFVSGWQIQDNIIVAHELYNHLKLLRSGDNGAFGLKLDMNKAYDRIEWNFLQAVLEKMGFAQNWVDLVMSCVSSTKLAVMMNGSPGDFFTPTRGLWQGDPLSPFLFLFVNDVLSKMIIKACASSLLDPIHIGPQALGVSHLFFADDSLFFLQATLQNCEHLSNLLRTYCVASGQLINVEKSSIFFSPNTLPEIVSLISFVLRIPVSTDPGKYLGLPTVWGRSKRAALGYIKEAVLKKVNGWKQATLSPAGKEVLLKSVATAIPAYPMLVFKFPRTLCTEINSILANFWWGKSDSKGIHWKSWDFLCLPKTAGGLGFRNLEEFNNASASKASLENYSEPYFSLGQVSLRGRKLINEGALWNIGNGESVDLQTDNWLPSIPLPHCLTSTFLTKQRSVALLIGLIYLGMFGACHGFTSREGVANKNHPTNGPFHS</sequence>
<dbReference type="Proteomes" id="UP001457282">
    <property type="component" value="Unassembled WGS sequence"/>
</dbReference>
<dbReference type="AlphaFoldDB" id="A0AAW1WNE8"/>
<dbReference type="Pfam" id="PF03372">
    <property type="entry name" value="Exo_endo_phos"/>
    <property type="match status" value="1"/>
</dbReference>
<dbReference type="PROSITE" id="PS50878">
    <property type="entry name" value="RT_POL"/>
    <property type="match status" value="1"/>
</dbReference>
<evidence type="ECO:0000259" key="1">
    <source>
        <dbReference type="PROSITE" id="PS50878"/>
    </source>
</evidence>
<dbReference type="SUPFAM" id="SSF56672">
    <property type="entry name" value="DNA/RNA polymerases"/>
    <property type="match status" value="1"/>
</dbReference>
<dbReference type="CDD" id="cd01650">
    <property type="entry name" value="RT_nLTR_like"/>
    <property type="match status" value="1"/>
</dbReference>
<feature type="domain" description="Reverse transcriptase" evidence="1">
    <location>
        <begin position="383"/>
        <end position="665"/>
    </location>
</feature>
<dbReference type="InterPro" id="IPR036691">
    <property type="entry name" value="Endo/exonu/phosph_ase_sf"/>
</dbReference>
<evidence type="ECO:0000313" key="2">
    <source>
        <dbReference type="EMBL" id="KAK9924887.1"/>
    </source>
</evidence>
<dbReference type="InterPro" id="IPR000477">
    <property type="entry name" value="RT_dom"/>
</dbReference>
<accession>A0AAW1WNE8</accession>
<dbReference type="InterPro" id="IPR052343">
    <property type="entry name" value="Retrotransposon-Effector_Assoc"/>
</dbReference>
<dbReference type="InterPro" id="IPR005135">
    <property type="entry name" value="Endo/exonuclease/phosphatase"/>
</dbReference>
<dbReference type="Gene3D" id="3.60.10.10">
    <property type="entry name" value="Endonuclease/exonuclease/phosphatase"/>
    <property type="match status" value="1"/>
</dbReference>
<organism evidence="2 3">
    <name type="scientific">Rubus argutus</name>
    <name type="common">Southern blackberry</name>
    <dbReference type="NCBI Taxonomy" id="59490"/>
    <lineage>
        <taxon>Eukaryota</taxon>
        <taxon>Viridiplantae</taxon>
        <taxon>Streptophyta</taxon>
        <taxon>Embryophyta</taxon>
        <taxon>Tracheophyta</taxon>
        <taxon>Spermatophyta</taxon>
        <taxon>Magnoliopsida</taxon>
        <taxon>eudicotyledons</taxon>
        <taxon>Gunneridae</taxon>
        <taxon>Pentapetalae</taxon>
        <taxon>rosids</taxon>
        <taxon>fabids</taxon>
        <taxon>Rosales</taxon>
        <taxon>Rosaceae</taxon>
        <taxon>Rosoideae</taxon>
        <taxon>Rosoideae incertae sedis</taxon>
        <taxon>Rubus</taxon>
    </lineage>
</organism>
<reference evidence="2 3" key="1">
    <citation type="journal article" date="2023" name="G3 (Bethesda)">
        <title>A chromosome-length genome assembly and annotation of blackberry (Rubus argutus, cv. 'Hillquist').</title>
        <authorList>
            <person name="Bruna T."/>
            <person name="Aryal R."/>
            <person name="Dudchenko O."/>
            <person name="Sargent D.J."/>
            <person name="Mead D."/>
            <person name="Buti M."/>
            <person name="Cavallini A."/>
            <person name="Hytonen T."/>
            <person name="Andres J."/>
            <person name="Pham M."/>
            <person name="Weisz D."/>
            <person name="Mascagni F."/>
            <person name="Usai G."/>
            <person name="Natali L."/>
            <person name="Bassil N."/>
            <person name="Fernandez G.E."/>
            <person name="Lomsadze A."/>
            <person name="Armour M."/>
            <person name="Olukolu B."/>
            <person name="Poorten T."/>
            <person name="Britton C."/>
            <person name="Davik J."/>
            <person name="Ashrafi H."/>
            <person name="Aiden E.L."/>
            <person name="Borodovsky M."/>
            <person name="Worthington M."/>
        </authorList>
    </citation>
    <scope>NUCLEOTIDE SEQUENCE [LARGE SCALE GENOMIC DNA]</scope>
    <source>
        <strain evidence="2">PI 553951</strain>
    </source>
</reference>
<dbReference type="SUPFAM" id="SSF56219">
    <property type="entry name" value="DNase I-like"/>
    <property type="match status" value="1"/>
</dbReference>
<comment type="caution">
    <text evidence="2">The sequence shown here is derived from an EMBL/GenBank/DDBJ whole genome shotgun (WGS) entry which is preliminary data.</text>
</comment>
<dbReference type="PANTHER" id="PTHR46890">
    <property type="entry name" value="NON-LTR RETROLELEMENT REVERSE TRANSCRIPTASE-LIKE PROTEIN-RELATED"/>
    <property type="match status" value="1"/>
</dbReference>
<dbReference type="EMBL" id="JBEDUW010000006">
    <property type="protein sequence ID" value="KAK9924887.1"/>
    <property type="molecule type" value="Genomic_DNA"/>
</dbReference>
<gene>
    <name evidence="2" type="ORF">M0R45_033232</name>
</gene>
<dbReference type="GO" id="GO:0003824">
    <property type="term" value="F:catalytic activity"/>
    <property type="evidence" value="ECO:0007669"/>
    <property type="project" value="InterPro"/>
</dbReference>
<protein>
    <recommendedName>
        <fullName evidence="1">Reverse transcriptase domain-containing protein</fullName>
    </recommendedName>
</protein>
<evidence type="ECO:0000313" key="3">
    <source>
        <dbReference type="Proteomes" id="UP001457282"/>
    </source>
</evidence>
<proteinExistence type="predicted"/>
<dbReference type="InterPro" id="IPR043502">
    <property type="entry name" value="DNA/RNA_pol_sf"/>
</dbReference>